<reference evidence="14" key="1">
    <citation type="journal article" date="2014" name="Int. J. Syst. Evol. Microbiol.">
        <title>Complete genome sequence of Corynebacterium casei LMG S-19264T (=DSM 44701T), isolated from a smear-ripened cheese.</title>
        <authorList>
            <consortium name="US DOE Joint Genome Institute (JGI-PGF)"/>
            <person name="Walter F."/>
            <person name="Albersmeier A."/>
            <person name="Kalinowski J."/>
            <person name="Ruckert C."/>
        </authorList>
    </citation>
    <scope>NUCLEOTIDE SEQUENCE</scope>
    <source>
        <strain evidence="14">CGMCC 1.12997</strain>
    </source>
</reference>
<sequence length="446" mass="48333">MTIALAIVVALCVWLAPHGWIFAAIFLLGWAALSSLLIARLVGQDVSALRLSTAAIAERPVDTIGNQYADFDEVAHAISQVSERVQRQLADASEGRQKLEAMIDSMQDAVVAVDQAGRIQWTNQCMQKLIPGAVIGGAVRVGHALVQTIRDPDVLQCVRAALEERAVSERRSTSVVPGRIFEIAASPMPGGGAVAVLHDMTRIEQVERIQRDFVANVSHELRTPLTSISGYVETLLDHEAGLSTQAREFLTTILKNATRMNRLTEDLLVMARVESSESELHPALVRADILIRDAVQAMSGLVQDAEAVLEIGEVTTTEVFADTDAIVQVLSNLIENGIKYGHGRNAAASRVIVSAREVTEPFDAVEFRVRDFGQGIASEHLGRIFERFYRVDKARSRESGGTGLGLAIAQRIVQIHGGNIRAESALNHGSTFIFTLPKQSGGSVRP</sequence>
<dbReference type="AlphaFoldDB" id="A0A917HL90"/>
<dbReference type="Gene3D" id="1.10.287.130">
    <property type="match status" value="1"/>
</dbReference>
<dbReference type="InterPro" id="IPR005467">
    <property type="entry name" value="His_kinase_dom"/>
</dbReference>
<evidence type="ECO:0000256" key="2">
    <source>
        <dbReference type="ARBA" id="ARBA00004236"/>
    </source>
</evidence>
<evidence type="ECO:0000256" key="4">
    <source>
        <dbReference type="ARBA" id="ARBA00022475"/>
    </source>
</evidence>
<dbReference type="FunFam" id="1.10.287.130:FF:000008">
    <property type="entry name" value="Two-component sensor histidine kinase"/>
    <property type="match status" value="1"/>
</dbReference>
<dbReference type="InterPro" id="IPR035965">
    <property type="entry name" value="PAS-like_dom_sf"/>
</dbReference>
<dbReference type="InterPro" id="IPR003594">
    <property type="entry name" value="HATPase_dom"/>
</dbReference>
<dbReference type="SMART" id="SM00387">
    <property type="entry name" value="HATPase_c"/>
    <property type="match status" value="1"/>
</dbReference>
<dbReference type="InterPro" id="IPR004358">
    <property type="entry name" value="Sig_transdc_His_kin-like_C"/>
</dbReference>
<dbReference type="GO" id="GO:0005524">
    <property type="term" value="F:ATP binding"/>
    <property type="evidence" value="ECO:0007669"/>
    <property type="project" value="UniProtKB-KW"/>
</dbReference>
<dbReference type="CDD" id="cd00082">
    <property type="entry name" value="HisKA"/>
    <property type="match status" value="1"/>
</dbReference>
<feature type="coiled-coil region" evidence="12">
    <location>
        <begin position="82"/>
        <end position="109"/>
    </location>
</feature>
<comment type="catalytic activity">
    <reaction evidence="1">
        <text>ATP + protein L-histidine = ADP + protein N-phospho-L-histidine.</text>
        <dbReference type="EC" id="2.7.13.3"/>
    </reaction>
</comment>
<reference evidence="14" key="2">
    <citation type="submission" date="2020-09" db="EMBL/GenBank/DDBJ databases">
        <authorList>
            <person name="Sun Q."/>
            <person name="Zhou Y."/>
        </authorList>
    </citation>
    <scope>NUCLEOTIDE SEQUENCE</scope>
    <source>
        <strain evidence="14">CGMCC 1.12997</strain>
    </source>
</reference>
<dbReference type="InterPro" id="IPR036890">
    <property type="entry name" value="HATPase_C_sf"/>
</dbReference>
<comment type="subcellular location">
    <subcellularLocation>
        <location evidence="2">Cell membrane</location>
    </subcellularLocation>
</comment>
<dbReference type="SUPFAM" id="SSF55785">
    <property type="entry name" value="PYP-like sensor domain (PAS domain)"/>
    <property type="match status" value="1"/>
</dbReference>
<dbReference type="PRINTS" id="PR00344">
    <property type="entry name" value="BCTRLSENSOR"/>
</dbReference>
<comment type="caution">
    <text evidence="14">The sequence shown here is derived from an EMBL/GenBank/DDBJ whole genome shotgun (WGS) entry which is preliminary data.</text>
</comment>
<dbReference type="PROSITE" id="PS50109">
    <property type="entry name" value="HIS_KIN"/>
    <property type="match status" value="1"/>
</dbReference>
<feature type="domain" description="Histidine kinase" evidence="13">
    <location>
        <begin position="216"/>
        <end position="440"/>
    </location>
</feature>
<keyword evidence="15" id="KW-1185">Reference proteome</keyword>
<dbReference type="Pfam" id="PF02518">
    <property type="entry name" value="HATPase_c"/>
    <property type="match status" value="1"/>
</dbReference>
<evidence type="ECO:0000256" key="3">
    <source>
        <dbReference type="ARBA" id="ARBA00012438"/>
    </source>
</evidence>
<organism evidence="14 15">
    <name type="scientific">Edaphobacter dinghuensis</name>
    <dbReference type="NCBI Taxonomy" id="1560005"/>
    <lineage>
        <taxon>Bacteria</taxon>
        <taxon>Pseudomonadati</taxon>
        <taxon>Acidobacteriota</taxon>
        <taxon>Terriglobia</taxon>
        <taxon>Terriglobales</taxon>
        <taxon>Acidobacteriaceae</taxon>
        <taxon>Edaphobacter</taxon>
    </lineage>
</organism>
<keyword evidence="10" id="KW-0902">Two-component regulatory system</keyword>
<dbReference type="Proteomes" id="UP000647241">
    <property type="component" value="Unassembled WGS sequence"/>
</dbReference>
<evidence type="ECO:0000256" key="11">
    <source>
        <dbReference type="ARBA" id="ARBA00023136"/>
    </source>
</evidence>
<evidence type="ECO:0000256" key="5">
    <source>
        <dbReference type="ARBA" id="ARBA00022553"/>
    </source>
</evidence>
<dbReference type="GO" id="GO:0000155">
    <property type="term" value="F:phosphorelay sensor kinase activity"/>
    <property type="evidence" value="ECO:0007669"/>
    <property type="project" value="InterPro"/>
</dbReference>
<dbReference type="GO" id="GO:0005886">
    <property type="term" value="C:plasma membrane"/>
    <property type="evidence" value="ECO:0007669"/>
    <property type="project" value="UniProtKB-SubCell"/>
</dbReference>
<evidence type="ECO:0000256" key="12">
    <source>
        <dbReference type="SAM" id="Coils"/>
    </source>
</evidence>
<keyword evidence="9" id="KW-0067">ATP-binding</keyword>
<dbReference type="InterPro" id="IPR036097">
    <property type="entry name" value="HisK_dim/P_sf"/>
</dbReference>
<dbReference type="SMART" id="SM00388">
    <property type="entry name" value="HisKA"/>
    <property type="match status" value="1"/>
</dbReference>
<dbReference type="RefSeq" id="WP_229739327.1">
    <property type="nucleotide sequence ID" value="NZ_BMGT01000003.1"/>
</dbReference>
<dbReference type="EC" id="2.7.13.3" evidence="3"/>
<gene>
    <name evidence="14" type="ORF">GCM10011585_28750</name>
</gene>
<keyword evidence="7" id="KW-0547">Nucleotide-binding</keyword>
<dbReference type="InterPro" id="IPR003661">
    <property type="entry name" value="HisK_dim/P_dom"/>
</dbReference>
<keyword evidence="8 14" id="KW-0418">Kinase</keyword>
<accession>A0A917HL90</accession>
<proteinExistence type="predicted"/>
<name>A0A917HL90_9BACT</name>
<keyword evidence="6" id="KW-0808">Transferase</keyword>
<dbReference type="FunFam" id="3.30.565.10:FF:000006">
    <property type="entry name" value="Sensor histidine kinase WalK"/>
    <property type="match status" value="1"/>
</dbReference>
<protein>
    <recommendedName>
        <fullName evidence="3">histidine kinase</fullName>
        <ecNumber evidence="3">2.7.13.3</ecNumber>
    </recommendedName>
</protein>
<dbReference type="SUPFAM" id="SSF47384">
    <property type="entry name" value="Homodimeric domain of signal transducing histidine kinase"/>
    <property type="match status" value="1"/>
</dbReference>
<dbReference type="PANTHER" id="PTHR45453:SF1">
    <property type="entry name" value="PHOSPHATE REGULON SENSOR PROTEIN PHOR"/>
    <property type="match status" value="1"/>
</dbReference>
<evidence type="ECO:0000256" key="8">
    <source>
        <dbReference type="ARBA" id="ARBA00022777"/>
    </source>
</evidence>
<evidence type="ECO:0000313" key="14">
    <source>
        <dbReference type="EMBL" id="GGG83288.1"/>
    </source>
</evidence>
<evidence type="ECO:0000256" key="9">
    <source>
        <dbReference type="ARBA" id="ARBA00022840"/>
    </source>
</evidence>
<evidence type="ECO:0000256" key="10">
    <source>
        <dbReference type="ARBA" id="ARBA00023012"/>
    </source>
</evidence>
<keyword evidence="4" id="KW-1003">Cell membrane</keyword>
<dbReference type="PANTHER" id="PTHR45453">
    <property type="entry name" value="PHOSPHATE REGULON SENSOR PROTEIN PHOR"/>
    <property type="match status" value="1"/>
</dbReference>
<dbReference type="GO" id="GO:0016036">
    <property type="term" value="P:cellular response to phosphate starvation"/>
    <property type="evidence" value="ECO:0007669"/>
    <property type="project" value="TreeGrafter"/>
</dbReference>
<keyword evidence="5" id="KW-0597">Phosphoprotein</keyword>
<dbReference type="GO" id="GO:0004721">
    <property type="term" value="F:phosphoprotein phosphatase activity"/>
    <property type="evidence" value="ECO:0007669"/>
    <property type="project" value="TreeGrafter"/>
</dbReference>
<evidence type="ECO:0000256" key="1">
    <source>
        <dbReference type="ARBA" id="ARBA00000085"/>
    </source>
</evidence>
<dbReference type="SUPFAM" id="SSF55874">
    <property type="entry name" value="ATPase domain of HSP90 chaperone/DNA topoisomerase II/histidine kinase"/>
    <property type="match status" value="1"/>
</dbReference>
<evidence type="ECO:0000313" key="15">
    <source>
        <dbReference type="Proteomes" id="UP000647241"/>
    </source>
</evidence>
<dbReference type="EMBL" id="BMGT01000003">
    <property type="protein sequence ID" value="GGG83288.1"/>
    <property type="molecule type" value="Genomic_DNA"/>
</dbReference>
<dbReference type="Gene3D" id="3.30.565.10">
    <property type="entry name" value="Histidine kinase-like ATPase, C-terminal domain"/>
    <property type="match status" value="1"/>
</dbReference>
<evidence type="ECO:0000256" key="7">
    <source>
        <dbReference type="ARBA" id="ARBA00022741"/>
    </source>
</evidence>
<dbReference type="Gene3D" id="3.30.450.20">
    <property type="entry name" value="PAS domain"/>
    <property type="match status" value="1"/>
</dbReference>
<evidence type="ECO:0000259" key="13">
    <source>
        <dbReference type="PROSITE" id="PS50109"/>
    </source>
</evidence>
<keyword evidence="11" id="KW-0472">Membrane</keyword>
<evidence type="ECO:0000256" key="6">
    <source>
        <dbReference type="ARBA" id="ARBA00022679"/>
    </source>
</evidence>
<dbReference type="InterPro" id="IPR050351">
    <property type="entry name" value="BphY/WalK/GraS-like"/>
</dbReference>
<keyword evidence="12" id="KW-0175">Coiled coil</keyword>
<dbReference type="Pfam" id="PF00512">
    <property type="entry name" value="HisKA"/>
    <property type="match status" value="1"/>
</dbReference>